<accession>A0A1D2LNU4</accession>
<dbReference type="EMBL" id="CP023483">
    <property type="protein sequence ID" value="ATF25825.1"/>
    <property type="molecule type" value="Genomic_DNA"/>
</dbReference>
<dbReference type="STRING" id="2756.BFR44_06740"/>
<dbReference type="RefSeq" id="WP_069126163.1">
    <property type="nucleotide sequence ID" value="NZ_CP016841.1"/>
</dbReference>
<dbReference type="Pfam" id="PF08349">
    <property type="entry name" value="DUF1722"/>
    <property type="match status" value="1"/>
</dbReference>
<dbReference type="AlphaFoldDB" id="A0A1D2LNU4"/>
<reference evidence="2 3" key="1">
    <citation type="submission" date="2017-09" db="EMBL/GenBank/DDBJ databases">
        <title>Complete Genome Sequences of Two Strains of the Meat Spoilage Bacterium Brochothrix thermosphacta Isolated from Ground Chicken.</title>
        <authorList>
            <person name="Paoli G.C."/>
            <person name="Wijey C."/>
            <person name="Chen C.-Y."/>
            <person name="Nguyen L."/>
            <person name="Yan X."/>
            <person name="Irwin P.L."/>
        </authorList>
    </citation>
    <scope>NUCLEOTIDE SEQUENCE [LARGE SCALE GENOMIC DNA]</scope>
    <source>
        <strain evidence="2 3">BI</strain>
    </source>
</reference>
<dbReference type="Proteomes" id="UP000243591">
    <property type="component" value="Chromosome"/>
</dbReference>
<protein>
    <submittedName>
        <fullName evidence="2">DUF1722 domain-containing protein</fullName>
    </submittedName>
</protein>
<proteinExistence type="predicted"/>
<dbReference type="KEGG" id="bths:CNY62_05120"/>
<organism evidence="2 3">
    <name type="scientific">Brochothrix thermosphacta</name>
    <name type="common">Microbacterium thermosphactum</name>
    <dbReference type="NCBI Taxonomy" id="2756"/>
    <lineage>
        <taxon>Bacteria</taxon>
        <taxon>Bacillati</taxon>
        <taxon>Bacillota</taxon>
        <taxon>Bacilli</taxon>
        <taxon>Bacillales</taxon>
        <taxon>Listeriaceae</taxon>
        <taxon>Brochothrix</taxon>
    </lineage>
</organism>
<gene>
    <name evidence="2" type="ORF">CNY62_05120</name>
</gene>
<sequence length="130" mass="15599">MQVTREQQQEWAALKYDVMAHSQREYNAIRQLFKGNEWNEEKEGSYRQLIQNAYDTVPTRGSLLNAYQHVWGYFKRIATPEELVRYRELSEHFSPTTDELLPFLRELTVKYQMKYLLNSNLLFPTKKTDS</sequence>
<evidence type="ECO:0000313" key="3">
    <source>
        <dbReference type="Proteomes" id="UP000243591"/>
    </source>
</evidence>
<dbReference type="OrthoDB" id="9782576at2"/>
<dbReference type="InterPro" id="IPR013560">
    <property type="entry name" value="DUF1722"/>
</dbReference>
<evidence type="ECO:0000313" key="2">
    <source>
        <dbReference type="EMBL" id="ATF25825.1"/>
    </source>
</evidence>
<keyword evidence="3" id="KW-1185">Reference proteome</keyword>
<evidence type="ECO:0000259" key="1">
    <source>
        <dbReference type="Pfam" id="PF08349"/>
    </source>
</evidence>
<name>A0A1D2LNU4_BROTH</name>
<feature type="domain" description="DUF1722" evidence="1">
    <location>
        <begin position="15"/>
        <end position="124"/>
    </location>
</feature>